<dbReference type="InterPro" id="IPR012334">
    <property type="entry name" value="Pectin_lyas_fold"/>
</dbReference>
<proteinExistence type="predicted"/>
<gene>
    <name evidence="2" type="ORF">ACFL6M_00070</name>
</gene>
<evidence type="ECO:0000259" key="1">
    <source>
        <dbReference type="Pfam" id="PF13229"/>
    </source>
</evidence>
<evidence type="ECO:0000313" key="3">
    <source>
        <dbReference type="Proteomes" id="UP001593833"/>
    </source>
</evidence>
<keyword evidence="3" id="KW-1185">Reference proteome</keyword>
<organism evidence="2 3">
    <name type="scientific">Eiseniibacteriota bacterium</name>
    <dbReference type="NCBI Taxonomy" id="2212470"/>
    <lineage>
        <taxon>Bacteria</taxon>
        <taxon>Candidatus Eiseniibacteriota</taxon>
    </lineage>
</organism>
<evidence type="ECO:0000313" key="2">
    <source>
        <dbReference type="EMBL" id="MFC1571971.1"/>
    </source>
</evidence>
<name>A0ABV6YHZ5_UNCEI</name>
<comment type="caution">
    <text evidence="2">The sequence shown here is derived from an EMBL/GenBank/DDBJ whole genome shotgun (WGS) entry which is preliminary data.</text>
</comment>
<dbReference type="SUPFAM" id="SSF51126">
    <property type="entry name" value="Pectin lyase-like"/>
    <property type="match status" value="1"/>
</dbReference>
<dbReference type="Proteomes" id="UP001593833">
    <property type="component" value="Unassembled WGS sequence"/>
</dbReference>
<reference evidence="2 3" key="1">
    <citation type="submission" date="2024-09" db="EMBL/GenBank/DDBJ databases">
        <authorList>
            <person name="D'Angelo T."/>
        </authorList>
    </citation>
    <scope>NUCLEOTIDE SEQUENCE [LARGE SCALE GENOMIC DNA]</scope>
    <source>
        <strain evidence="2">SAG AM-320-E07</strain>
    </source>
</reference>
<sequence length="568" mass="61204">MPTARQEARILDNEIYDNSAALAGGGVRFCYFYGTLPRPVVERNTILNNDAVEGAGMMCYEADSLSLYECVFAGNDATSKGGALLTGGIALTPRIDIVRCTLHGNSAPDTADPPSGGGVYVRQGNVNIGSCIVTGNAGGGLVCEAQPGNAMGSNYSDVWNNDPHDYWGCVMGIHNISSDPLFCGMPPTSGDARRGRDVAPPPPWFCIYEHSPCNGTGRYGYDMGAGWVGCFSVASVVFYDNFSDQSDDGWVREEEWPSQIQVQAGEYSMYSMAGEARSHVAGLQYWDVDLVVNMTPLDTQLGGETRAYFRMSAEDRHWYVVGIETEAQHGTLKRIEGDAEETLAEFSCPVLIDETYRLAIAAFGLDLSASWRGPHGETILFSVHDPHPLPAGTVGLGVAWLQAPEDRGAQHTHFDNVMVCNGGYADVAEEDAGSHSDQTSNRWRLDVRPFPNPSVGAIVFPVRASVGLTGGHDATGGLSRFEHLQLELFDMQGRLVRSIARKASSGASDALGRSTVQSAGNALHTWRVSTEVIWDGRGTSGRQLAGGVYFWRMSAGQVEAHGQLLLVR</sequence>
<dbReference type="Pfam" id="PF13229">
    <property type="entry name" value="Beta_helix"/>
    <property type="match status" value="1"/>
</dbReference>
<protein>
    <submittedName>
        <fullName evidence="2">Right-handed parallel beta-helix repeat-containing protein</fullName>
    </submittedName>
</protein>
<dbReference type="InterPro" id="IPR039448">
    <property type="entry name" value="Beta_helix"/>
</dbReference>
<dbReference type="Gene3D" id="2.60.120.560">
    <property type="entry name" value="Exo-inulinase, domain 1"/>
    <property type="match status" value="1"/>
</dbReference>
<dbReference type="Gene3D" id="2.60.40.4070">
    <property type="match status" value="1"/>
</dbReference>
<dbReference type="InterPro" id="IPR011050">
    <property type="entry name" value="Pectin_lyase_fold/virulence"/>
</dbReference>
<dbReference type="EMBL" id="JBHPKH010000001">
    <property type="protein sequence ID" value="MFC1571971.1"/>
    <property type="molecule type" value="Genomic_DNA"/>
</dbReference>
<accession>A0ABV6YHZ5</accession>
<feature type="domain" description="Right handed beta helix" evidence="1">
    <location>
        <begin position="30"/>
        <end position="147"/>
    </location>
</feature>
<dbReference type="Gene3D" id="2.160.20.10">
    <property type="entry name" value="Single-stranded right-handed beta-helix, Pectin lyase-like"/>
    <property type="match status" value="1"/>
</dbReference>